<comment type="caution">
    <text evidence="1">The sequence shown here is derived from an EMBL/GenBank/DDBJ whole genome shotgun (WGS) entry which is preliminary data.</text>
</comment>
<name>A0ABD2LI13_9BILA</name>
<dbReference type="Proteomes" id="UP001620626">
    <property type="component" value="Unassembled WGS sequence"/>
</dbReference>
<dbReference type="AlphaFoldDB" id="A0ABD2LI13"/>
<evidence type="ECO:0000313" key="2">
    <source>
        <dbReference type="Proteomes" id="UP001620626"/>
    </source>
</evidence>
<sequence>MMCLTERVLNKKNISCQCQFGKKGKELDNKQQKTMCLLIQCCVTTCPNLQKKHALMFFKIDENTFIRLFNSY</sequence>
<keyword evidence="2" id="KW-1185">Reference proteome</keyword>
<accession>A0ABD2LI13</accession>
<proteinExistence type="predicted"/>
<gene>
    <name evidence="1" type="ORF">niasHT_014613</name>
</gene>
<dbReference type="EMBL" id="JBICBT010000407">
    <property type="protein sequence ID" value="KAL3114799.1"/>
    <property type="molecule type" value="Genomic_DNA"/>
</dbReference>
<evidence type="ECO:0000313" key="1">
    <source>
        <dbReference type="EMBL" id="KAL3114799.1"/>
    </source>
</evidence>
<reference evidence="1 2" key="1">
    <citation type="submission" date="2024-10" db="EMBL/GenBank/DDBJ databases">
        <authorList>
            <person name="Kim D."/>
        </authorList>
    </citation>
    <scope>NUCLEOTIDE SEQUENCE [LARGE SCALE GENOMIC DNA]</scope>
    <source>
        <strain evidence="1">BH-2024</strain>
    </source>
</reference>
<organism evidence="1 2">
    <name type="scientific">Heterodera trifolii</name>
    <dbReference type="NCBI Taxonomy" id="157864"/>
    <lineage>
        <taxon>Eukaryota</taxon>
        <taxon>Metazoa</taxon>
        <taxon>Ecdysozoa</taxon>
        <taxon>Nematoda</taxon>
        <taxon>Chromadorea</taxon>
        <taxon>Rhabditida</taxon>
        <taxon>Tylenchina</taxon>
        <taxon>Tylenchomorpha</taxon>
        <taxon>Tylenchoidea</taxon>
        <taxon>Heteroderidae</taxon>
        <taxon>Heteroderinae</taxon>
        <taxon>Heterodera</taxon>
    </lineage>
</organism>
<protein>
    <submittedName>
        <fullName evidence="1">Uncharacterized protein</fullName>
    </submittedName>
</protein>